<dbReference type="InterPro" id="IPR036291">
    <property type="entry name" value="NAD(P)-bd_dom_sf"/>
</dbReference>
<accession>A0ABP8TI30</accession>
<dbReference type="RefSeq" id="WP_345354769.1">
    <property type="nucleotide sequence ID" value="NZ_BAABHJ010000008.1"/>
</dbReference>
<evidence type="ECO:0000313" key="4">
    <source>
        <dbReference type="EMBL" id="GAA4608844.1"/>
    </source>
</evidence>
<reference evidence="5" key="1">
    <citation type="journal article" date="2019" name="Int. J. Syst. Evol. Microbiol.">
        <title>The Global Catalogue of Microorganisms (GCM) 10K type strain sequencing project: providing services to taxonomists for standard genome sequencing and annotation.</title>
        <authorList>
            <consortium name="The Broad Institute Genomics Platform"/>
            <consortium name="The Broad Institute Genome Sequencing Center for Infectious Disease"/>
            <person name="Wu L."/>
            <person name="Ma J."/>
        </authorList>
    </citation>
    <scope>NUCLEOTIDE SEQUENCE [LARGE SCALE GENOMIC DNA]</scope>
    <source>
        <strain evidence="5">JCM 17938</strain>
    </source>
</reference>
<dbReference type="InterPro" id="IPR020904">
    <property type="entry name" value="Sc_DH/Rdtase_CS"/>
</dbReference>
<evidence type="ECO:0000256" key="3">
    <source>
        <dbReference type="RuleBase" id="RU000363"/>
    </source>
</evidence>
<dbReference type="SUPFAM" id="SSF51735">
    <property type="entry name" value="NAD(P)-binding Rossmann-fold domains"/>
    <property type="match status" value="1"/>
</dbReference>
<proteinExistence type="inferred from homology"/>
<evidence type="ECO:0000313" key="5">
    <source>
        <dbReference type="Proteomes" id="UP001500212"/>
    </source>
</evidence>
<evidence type="ECO:0000256" key="1">
    <source>
        <dbReference type="ARBA" id="ARBA00006484"/>
    </source>
</evidence>
<dbReference type="Pfam" id="PF00106">
    <property type="entry name" value="adh_short"/>
    <property type="match status" value="1"/>
</dbReference>
<sequence length="285" mass="29862">MSVESTRAASGKVWLITGASSGFGRAIAEAALAAGDTVVAAARRPEALDDLVAAHPDRVNAVRLDVTDTTRISAVVAEVLLWYGRIDVLVNNAGRSQIGAVEETTDREFRDLMDVHVFGPAALVRAVLPHMRERRSGAIVQLSSMGGQLSFAGFGAYSATKFALEGMSEALAEEVAPYGIKVLIVEPGAFRTSLFGGALYRSAAMDAYAETVGPTRSMAEGADGKQPGDPAKAAAAILTALNAERTPLRLPLGNDAVDALVAHAGAVQRELREWEPVSRGTGFDS</sequence>
<evidence type="ECO:0000256" key="2">
    <source>
        <dbReference type="ARBA" id="ARBA00023002"/>
    </source>
</evidence>
<dbReference type="NCBIfam" id="NF004824">
    <property type="entry name" value="PRK06180.1"/>
    <property type="match status" value="1"/>
</dbReference>
<dbReference type="PROSITE" id="PS00061">
    <property type="entry name" value="ADH_SHORT"/>
    <property type="match status" value="1"/>
</dbReference>
<dbReference type="Proteomes" id="UP001500212">
    <property type="component" value="Unassembled WGS sequence"/>
</dbReference>
<protein>
    <submittedName>
        <fullName evidence="4">Oxidoreductase</fullName>
    </submittedName>
</protein>
<dbReference type="Gene3D" id="3.40.50.720">
    <property type="entry name" value="NAD(P)-binding Rossmann-like Domain"/>
    <property type="match status" value="1"/>
</dbReference>
<keyword evidence="2" id="KW-0560">Oxidoreductase</keyword>
<gene>
    <name evidence="4" type="ORF">GCM10023195_35090</name>
</gene>
<dbReference type="CDD" id="cd05374">
    <property type="entry name" value="17beta-HSD-like_SDR_c"/>
    <property type="match status" value="1"/>
</dbReference>
<dbReference type="PRINTS" id="PR00081">
    <property type="entry name" value="GDHRDH"/>
</dbReference>
<name>A0ABP8TI30_9ACTN</name>
<dbReference type="EMBL" id="BAABHJ010000008">
    <property type="protein sequence ID" value="GAA4608844.1"/>
    <property type="molecule type" value="Genomic_DNA"/>
</dbReference>
<dbReference type="InterPro" id="IPR002347">
    <property type="entry name" value="SDR_fam"/>
</dbReference>
<dbReference type="PANTHER" id="PTHR43976:SF16">
    <property type="entry name" value="SHORT-CHAIN DEHYDROGENASE_REDUCTASE FAMILY PROTEIN"/>
    <property type="match status" value="1"/>
</dbReference>
<dbReference type="InterPro" id="IPR051911">
    <property type="entry name" value="SDR_oxidoreductase"/>
</dbReference>
<comment type="caution">
    <text evidence="4">The sequence shown here is derived from an EMBL/GenBank/DDBJ whole genome shotgun (WGS) entry which is preliminary data.</text>
</comment>
<organism evidence="4 5">
    <name type="scientific">Actinoallomurus liliacearum</name>
    <dbReference type="NCBI Taxonomy" id="1080073"/>
    <lineage>
        <taxon>Bacteria</taxon>
        <taxon>Bacillati</taxon>
        <taxon>Actinomycetota</taxon>
        <taxon>Actinomycetes</taxon>
        <taxon>Streptosporangiales</taxon>
        <taxon>Thermomonosporaceae</taxon>
        <taxon>Actinoallomurus</taxon>
    </lineage>
</organism>
<dbReference type="PANTHER" id="PTHR43976">
    <property type="entry name" value="SHORT CHAIN DEHYDROGENASE"/>
    <property type="match status" value="1"/>
</dbReference>
<dbReference type="PRINTS" id="PR00080">
    <property type="entry name" value="SDRFAMILY"/>
</dbReference>
<comment type="similarity">
    <text evidence="1 3">Belongs to the short-chain dehydrogenases/reductases (SDR) family.</text>
</comment>
<keyword evidence="5" id="KW-1185">Reference proteome</keyword>